<evidence type="ECO:0000256" key="2">
    <source>
        <dbReference type="SAM" id="MobiDB-lite"/>
    </source>
</evidence>
<evidence type="ECO:0000313" key="6">
    <source>
        <dbReference type="Proteomes" id="UP000540656"/>
    </source>
</evidence>
<feature type="compositionally biased region" description="Basic and acidic residues" evidence="2">
    <location>
        <begin position="397"/>
        <end position="408"/>
    </location>
</feature>
<dbReference type="Pfam" id="PF03816">
    <property type="entry name" value="LytR_cpsA_psr"/>
    <property type="match status" value="1"/>
</dbReference>
<feature type="domain" description="Cell envelope-related transcriptional attenuator" evidence="4">
    <location>
        <begin position="101"/>
        <end position="258"/>
    </location>
</feature>
<name>A0A7Y9S040_9ACTN</name>
<evidence type="ECO:0000259" key="4">
    <source>
        <dbReference type="Pfam" id="PF03816"/>
    </source>
</evidence>
<accession>A0A7Y9S040</accession>
<comment type="caution">
    <text evidence="5">The sequence shown here is derived from an EMBL/GenBank/DDBJ whole genome shotgun (WGS) entry which is preliminary data.</text>
</comment>
<proteinExistence type="inferred from homology"/>
<keyword evidence="3" id="KW-0812">Transmembrane</keyword>
<dbReference type="PANTHER" id="PTHR33392">
    <property type="entry name" value="POLYISOPRENYL-TEICHOIC ACID--PEPTIDOGLYCAN TEICHOIC ACID TRANSFERASE TAGU"/>
    <property type="match status" value="1"/>
</dbReference>
<dbReference type="EMBL" id="JACCAA010000001">
    <property type="protein sequence ID" value="NYG58681.1"/>
    <property type="molecule type" value="Genomic_DNA"/>
</dbReference>
<dbReference type="InterPro" id="IPR050922">
    <property type="entry name" value="LytR/CpsA/Psr_CW_biosynth"/>
</dbReference>
<feature type="region of interest" description="Disordered" evidence="2">
    <location>
        <begin position="351"/>
        <end position="408"/>
    </location>
</feature>
<evidence type="ECO:0000256" key="1">
    <source>
        <dbReference type="ARBA" id="ARBA00006068"/>
    </source>
</evidence>
<dbReference type="PANTHER" id="PTHR33392:SF6">
    <property type="entry name" value="POLYISOPRENYL-TEICHOIC ACID--PEPTIDOGLYCAN TEICHOIC ACID TRANSFERASE TAGU"/>
    <property type="match status" value="1"/>
</dbReference>
<comment type="similarity">
    <text evidence="1">Belongs to the LytR/CpsA/Psr (LCP) family.</text>
</comment>
<dbReference type="NCBIfam" id="TIGR00350">
    <property type="entry name" value="lytR_cpsA_psr"/>
    <property type="match status" value="1"/>
</dbReference>
<protein>
    <submittedName>
        <fullName evidence="5">LCP family protein required for cell wall assembly</fullName>
    </submittedName>
</protein>
<evidence type="ECO:0000313" key="5">
    <source>
        <dbReference type="EMBL" id="NYG58681.1"/>
    </source>
</evidence>
<dbReference type="AlphaFoldDB" id="A0A7Y9S040"/>
<keyword evidence="3" id="KW-1133">Transmembrane helix</keyword>
<dbReference type="Gene3D" id="3.40.630.190">
    <property type="entry name" value="LCP protein"/>
    <property type="match status" value="1"/>
</dbReference>
<feature type="transmembrane region" description="Helical" evidence="3">
    <location>
        <begin position="20"/>
        <end position="42"/>
    </location>
</feature>
<feature type="compositionally biased region" description="Acidic residues" evidence="2">
    <location>
        <begin position="374"/>
        <end position="396"/>
    </location>
</feature>
<keyword evidence="3" id="KW-0472">Membrane</keyword>
<sequence>MSDVSTGRHRGNAGRRHHILRVLGYGILTLTLGLGLFGAYTYRHLNENLTNLDLREQLGDDRPEIEIPKGDGRPLNVLVMGSDTRAGEGNDAVGGEIDGQRSDTTILMHVSGDRSFAYGVSIPRDSMVERPVCYDEDMDEIAGGFGMWNEAFNLGGPACTIRQVEQLTGIYVDHFVVVDFNGFKGMVDALDGVKVCIPEDVNDTAGNIDLKAGTRTVKGDEALDYVRVRHGIGERENGDLGRMKRQQAFIAAMANKVMSKGMLARPDRLIRFLNAATQSLTLDQKLDSVKKIADLGAQFQDIGLGNIKFITVPLETYQPDPNRVIWTEDAEELWELIRTDQPLSRRLSVDAFSASDKPGSRKPDETASASPDASPEESESPSDSTEEAEPEDEFTPDPERVARENGLC</sequence>
<evidence type="ECO:0000256" key="3">
    <source>
        <dbReference type="SAM" id="Phobius"/>
    </source>
</evidence>
<organism evidence="5 6">
    <name type="scientific">Nocardioides daedukensis</name>
    <dbReference type="NCBI Taxonomy" id="634462"/>
    <lineage>
        <taxon>Bacteria</taxon>
        <taxon>Bacillati</taxon>
        <taxon>Actinomycetota</taxon>
        <taxon>Actinomycetes</taxon>
        <taxon>Propionibacteriales</taxon>
        <taxon>Nocardioidaceae</taxon>
        <taxon>Nocardioides</taxon>
    </lineage>
</organism>
<gene>
    <name evidence="5" type="ORF">BJ980_001604</name>
</gene>
<dbReference type="Proteomes" id="UP000540656">
    <property type="component" value="Unassembled WGS sequence"/>
</dbReference>
<dbReference type="RefSeq" id="WP_179501818.1">
    <property type="nucleotide sequence ID" value="NZ_JACCAA010000001.1"/>
</dbReference>
<keyword evidence="6" id="KW-1185">Reference proteome</keyword>
<reference evidence="5 6" key="1">
    <citation type="submission" date="2020-07" db="EMBL/GenBank/DDBJ databases">
        <title>Sequencing the genomes of 1000 actinobacteria strains.</title>
        <authorList>
            <person name="Klenk H.-P."/>
        </authorList>
    </citation>
    <scope>NUCLEOTIDE SEQUENCE [LARGE SCALE GENOMIC DNA]</scope>
    <source>
        <strain evidence="5 6">DSM 23819</strain>
    </source>
</reference>
<dbReference type="InterPro" id="IPR004474">
    <property type="entry name" value="LytR_CpsA_psr"/>
</dbReference>